<reference evidence="2 3" key="1">
    <citation type="submission" date="2023-01" db="EMBL/GenBank/DDBJ databases">
        <title>Complete genome sequence of Marinomonas pontica strain 200518_36.</title>
        <authorList>
            <person name="Ueki S."/>
            <person name="Gajardo G."/>
            <person name="Maruyama F."/>
        </authorList>
    </citation>
    <scope>NUCLEOTIDE SEQUENCE [LARGE SCALE GENOMIC DNA]</scope>
    <source>
        <strain evidence="2 3">200518_36</strain>
    </source>
</reference>
<gene>
    <name evidence="2" type="ORF">MACH16_04960</name>
</gene>
<protein>
    <recommendedName>
        <fullName evidence="1">MobA/VirD2-like nuclease domain-containing protein</fullName>
    </recommendedName>
</protein>
<name>A0ABN6WLF1_9GAMM</name>
<evidence type="ECO:0000259" key="1">
    <source>
        <dbReference type="Pfam" id="PF03432"/>
    </source>
</evidence>
<evidence type="ECO:0000313" key="3">
    <source>
        <dbReference type="Proteomes" id="UP001307608"/>
    </source>
</evidence>
<keyword evidence="3" id="KW-1185">Reference proteome</keyword>
<proteinExistence type="predicted"/>
<sequence length="305" mass="35502">MAIAKLLHEGETIRQLKSVIKYNTVAKEHLNSADNPRLLQPFSNLGVIDIANAENYQDFMNCFIDEIALNQSLSKNKRQTKLYAHEVISFDDKDNIRLGEAKLAKISIELLSTLYDMQNTPYLVWPQKDSGRLHFHIVRSMYNSSGIYQRVKNSKRRMRQSCEDIERKYNLTHTGNNVSNEIRPANDPMAKVMKNGQLEAEYRHKKNLSKIKHQDALLTTLKRKSYDLVMENNYQSKEEIVEHIAYEQFQQKMAEKKQVNQRLEATKQTILNLYKSAADEADFIEQLAQQEITVEILKYTKSSKN</sequence>
<accession>A0ABN6WLF1</accession>
<organism evidence="2 3">
    <name type="scientific">Marinomonas pontica</name>
    <dbReference type="NCBI Taxonomy" id="264739"/>
    <lineage>
        <taxon>Bacteria</taxon>
        <taxon>Pseudomonadati</taxon>
        <taxon>Pseudomonadota</taxon>
        <taxon>Gammaproteobacteria</taxon>
        <taxon>Oceanospirillales</taxon>
        <taxon>Oceanospirillaceae</taxon>
        <taxon>Marinomonas</taxon>
    </lineage>
</organism>
<evidence type="ECO:0000313" key="2">
    <source>
        <dbReference type="EMBL" id="BDX01748.1"/>
    </source>
</evidence>
<dbReference type="InterPro" id="IPR005094">
    <property type="entry name" value="Endonuclease_MobA/VirD2"/>
</dbReference>
<dbReference type="Pfam" id="PF03432">
    <property type="entry name" value="Relaxase"/>
    <property type="match status" value="1"/>
</dbReference>
<dbReference type="Proteomes" id="UP001307608">
    <property type="component" value="Chromosome"/>
</dbReference>
<dbReference type="EMBL" id="AP027271">
    <property type="protein sequence ID" value="BDX01748.1"/>
    <property type="molecule type" value="Genomic_DNA"/>
</dbReference>
<feature type="domain" description="MobA/VirD2-like nuclease" evidence="1">
    <location>
        <begin position="63"/>
        <end position="171"/>
    </location>
</feature>
<dbReference type="RefSeq" id="WP_338265075.1">
    <property type="nucleotide sequence ID" value="NZ_AP027271.1"/>
</dbReference>